<evidence type="ECO:0000313" key="3">
    <source>
        <dbReference type="EMBL" id="TDR54803.1"/>
    </source>
</evidence>
<dbReference type="AlphaFoldDB" id="A0A4R6ZQB6"/>
<dbReference type="InterPro" id="IPR029044">
    <property type="entry name" value="Nucleotide-diphossugar_trans"/>
</dbReference>
<dbReference type="RefSeq" id="WP_133620109.1">
    <property type="nucleotide sequence ID" value="NZ_JAARQJ010000018.1"/>
</dbReference>
<comment type="caution">
    <text evidence="3">The sequence shown here is derived from an EMBL/GenBank/DDBJ whole genome shotgun (WGS) entry which is preliminary data.</text>
</comment>
<keyword evidence="4" id="KW-1185">Reference proteome</keyword>
<evidence type="ECO:0000313" key="4">
    <source>
        <dbReference type="Proteomes" id="UP000295558"/>
    </source>
</evidence>
<dbReference type="CDD" id="cd00761">
    <property type="entry name" value="Glyco_tranf_GTA_type"/>
    <property type="match status" value="1"/>
</dbReference>
<gene>
    <name evidence="3" type="ORF">DFP96_102398</name>
</gene>
<sequence length="459" mass="53808">MKFAIIIPFYNAEKRLEISVESIIKQSYGFTENVQVLLVNDGSTDKSGDIADTLVRKYPQNIYQIHIKNGGPARARNIGLMHVRNDIDFVGFLDADDVYSLHMIREMAHFAEKHAEINMMVPPFYYVDDLGTRKKIGAHKLNTRFEQGSRVVNIQEEYRAIHFYIGGTFLRFERLKKLAFDESLHFGEDQLLITKLLLDDEAYGVVADVGYFYYRDMKNKSSLVNKSWQSKSRYEAFLQSVYQSYLDVSKAKFGSVIPYVQYLISYHAKLYFYKENVYFREVLTEQEQEEFVTAFQQIFSEIEEKYVWELDTAQPVKEMMLSLRKNGWPVRFETSSIADVPIVALHKKWRGNGHAELICDIEESRVDLPENSFFAAKTLFSTKKAILEKRSENQLIWDIVVRPVGTISKARIGLKPWELRGKWFYQQADRKVELEHFRLMAELRQKAKRRLKLKRALNQ</sequence>
<dbReference type="GO" id="GO:0016740">
    <property type="term" value="F:transferase activity"/>
    <property type="evidence" value="ECO:0007669"/>
    <property type="project" value="UniProtKB-KW"/>
</dbReference>
<name>A0A4R6ZQB6_9LIST</name>
<reference evidence="3 4" key="1">
    <citation type="submission" date="2019-03" db="EMBL/GenBank/DDBJ databases">
        <title>Genomic Encyclopedia of Type Strains, Phase III (KMG-III): the genomes of soil and plant-associated and newly described type strains.</title>
        <authorList>
            <person name="Whitman W."/>
        </authorList>
    </citation>
    <scope>NUCLEOTIDE SEQUENCE [LARGE SCALE GENOMIC DNA]</scope>
    <source>
        <strain evidence="3 4">CECT 7972</strain>
    </source>
</reference>
<comment type="similarity">
    <text evidence="1">Belongs to the glycosyltransferase 2 family.</text>
</comment>
<protein>
    <submittedName>
        <fullName evidence="3">Glycosyltransferase involved in cell wall biosynthesis</fullName>
    </submittedName>
</protein>
<organism evidence="3 4">
    <name type="scientific">Listeria rocourtiae</name>
    <dbReference type="NCBI Taxonomy" id="647910"/>
    <lineage>
        <taxon>Bacteria</taxon>
        <taxon>Bacillati</taxon>
        <taxon>Bacillota</taxon>
        <taxon>Bacilli</taxon>
        <taxon>Bacillales</taxon>
        <taxon>Listeriaceae</taxon>
        <taxon>Listeria</taxon>
    </lineage>
</organism>
<dbReference type="PANTHER" id="PTHR43685:SF11">
    <property type="entry name" value="GLYCOSYLTRANSFERASE TAGX-RELATED"/>
    <property type="match status" value="1"/>
</dbReference>
<evidence type="ECO:0000259" key="2">
    <source>
        <dbReference type="Pfam" id="PF00535"/>
    </source>
</evidence>
<dbReference type="InterPro" id="IPR001173">
    <property type="entry name" value="Glyco_trans_2-like"/>
</dbReference>
<accession>A0A4R6ZQB6</accession>
<keyword evidence="3" id="KW-0808">Transferase</keyword>
<dbReference type="SUPFAM" id="SSF53448">
    <property type="entry name" value="Nucleotide-diphospho-sugar transferases"/>
    <property type="match status" value="1"/>
</dbReference>
<dbReference type="InterPro" id="IPR050834">
    <property type="entry name" value="Glycosyltransf_2"/>
</dbReference>
<dbReference type="PANTHER" id="PTHR43685">
    <property type="entry name" value="GLYCOSYLTRANSFERASE"/>
    <property type="match status" value="1"/>
</dbReference>
<proteinExistence type="inferred from homology"/>
<dbReference type="STRING" id="1265846.PROCOU_05803"/>
<dbReference type="Proteomes" id="UP000295558">
    <property type="component" value="Unassembled WGS sequence"/>
</dbReference>
<feature type="domain" description="Glycosyltransferase 2-like" evidence="2">
    <location>
        <begin position="5"/>
        <end position="172"/>
    </location>
</feature>
<dbReference type="EMBL" id="SNZK01000002">
    <property type="protein sequence ID" value="TDR54803.1"/>
    <property type="molecule type" value="Genomic_DNA"/>
</dbReference>
<dbReference type="Gene3D" id="3.90.550.10">
    <property type="entry name" value="Spore Coat Polysaccharide Biosynthesis Protein SpsA, Chain A"/>
    <property type="match status" value="1"/>
</dbReference>
<dbReference type="OrthoDB" id="396512at2"/>
<evidence type="ECO:0000256" key="1">
    <source>
        <dbReference type="ARBA" id="ARBA00006739"/>
    </source>
</evidence>
<dbReference type="Pfam" id="PF00535">
    <property type="entry name" value="Glycos_transf_2"/>
    <property type="match status" value="1"/>
</dbReference>